<evidence type="ECO:0000256" key="1">
    <source>
        <dbReference type="SAM" id="MobiDB-lite"/>
    </source>
</evidence>
<name>A0A833VHE6_9POAL</name>
<feature type="transmembrane region" description="Helical" evidence="2">
    <location>
        <begin position="922"/>
        <end position="939"/>
    </location>
</feature>
<feature type="transmembrane region" description="Helical" evidence="2">
    <location>
        <begin position="695"/>
        <end position="722"/>
    </location>
</feature>
<feature type="region of interest" description="Disordered" evidence="1">
    <location>
        <begin position="988"/>
        <end position="1010"/>
    </location>
</feature>
<feature type="transmembrane region" description="Helical" evidence="2">
    <location>
        <begin position="627"/>
        <end position="650"/>
    </location>
</feature>
<keyword evidence="4" id="KW-1185">Reference proteome</keyword>
<dbReference type="EMBL" id="SWLB01000024">
    <property type="protein sequence ID" value="KAF3323023.1"/>
    <property type="molecule type" value="Genomic_DNA"/>
</dbReference>
<evidence type="ECO:0000313" key="3">
    <source>
        <dbReference type="EMBL" id="KAF3323023.1"/>
    </source>
</evidence>
<proteinExistence type="predicted"/>
<keyword evidence="2" id="KW-1133">Transmembrane helix</keyword>
<gene>
    <name evidence="3" type="ORF">FCM35_KLT13012</name>
</gene>
<feature type="compositionally biased region" description="Polar residues" evidence="1">
    <location>
        <begin position="1030"/>
        <end position="1047"/>
    </location>
</feature>
<reference evidence="3" key="1">
    <citation type="submission" date="2020-01" db="EMBL/GenBank/DDBJ databases">
        <title>Genome sequence of Kobresia littledalei, the first chromosome-level genome in the family Cyperaceae.</title>
        <authorList>
            <person name="Qu G."/>
        </authorList>
    </citation>
    <scope>NUCLEOTIDE SEQUENCE</scope>
    <source>
        <strain evidence="3">C.B.Clarke</strain>
        <tissue evidence="3">Leaf</tissue>
    </source>
</reference>
<feature type="transmembrane region" description="Helical" evidence="2">
    <location>
        <begin position="671"/>
        <end position="689"/>
    </location>
</feature>
<feature type="transmembrane region" description="Helical" evidence="2">
    <location>
        <begin position="891"/>
        <end position="910"/>
    </location>
</feature>
<dbReference type="OrthoDB" id="617191at2759"/>
<sequence>MGLKIYHFGYSPFLCLLVYIPLVLQFHSAAANFTIDFLKTPKTFSNSPTATFAFEVKDSNSGLFCSNCDIKCQLDNSSSTDCRSTQVTYNGLNDGNHTLTVCANASQGAICSIYNWTIDTIPPTAYVTSRSPFTNASDVSVRILFSEPCSGGGGFVCNDSDCNLLVYGMGRVIPSTLKILQPALEYSLVVAVSADEEYGRLVLVMNKKTFCMDAAGNGFTRSLNSSYKLHYDRRAVTMNITTRVPEKPFELNGVVRTVIATNDDNYLKIYVEFSEPVLNSSQEILPLLHTSSGTLVPTYRNQTLGNRRFGYLVNSTSSTEIVTVSCEASSIISRQETPVSSSDPLTFLYDAKRPSVKLTTYQTRTTEHNIPVLIKFVKPVFDFNSSAIMVWGGQLLRQGIHFHETSRSIYAIQVKALNKLVTIEISENSTQDIAGNRNFASNLLEVRHYSIPVVSTVISFTTTILFLTTAATSGLLTVSTSSLISSGALSRPTSIVISEPTRSLLRIACHVQLFALTRWLTINLPIEYYEFTRGIEWIIPHHKLPWESSTGDSLKGYSAFPASAYSQLVESSKMTSLPPIYESSLEGKPLTPMEYKSIFENQDLKPEAQLPMISQKSDGWTFFGRNMFWLAVIGGGFIFLHMTFLLMFAIRKKGSQKQKNFGALIFPRFEIFLIILSLPCICQASTAIIKGGTTVGLVVGIVLIGIITSFLIALLIFLSIGITMGKVLQYKEVHQEGLKFHWYQEVIRRTLGPGKRGQWTWTSEQNAVCLTKLGPLFEDLRGPPKYMLSQIASGTTSRNMGKRADQIIASDDENEDAEAPFIQKLFGILRIYYTLLDTVKRVAIGIAAAGAHSPGNTPSRAPTILVLSITSLQLFFIMLKKPFIKKKVQLVEIIAIASEVCIFAFCLVLLERDFTETRERIIGIAMLAVFVFMFAAQMMNEWYALYHQVKRLSQDKKSFYIGLKTALTGLLLTVLPLRLLDKMNCKITSSSNHDDQSDNATGFPTNYPERSHERSWLKQLREMAKASFSRESVSAATPNDPSSSNNPFWGDKRSGSSSITSSMDSKAKGDLKAKSQWLYKDLETIFSSR</sequence>
<evidence type="ECO:0008006" key="5">
    <source>
        <dbReference type="Google" id="ProtNLM"/>
    </source>
</evidence>
<organism evidence="3 4">
    <name type="scientific">Carex littledalei</name>
    <dbReference type="NCBI Taxonomy" id="544730"/>
    <lineage>
        <taxon>Eukaryota</taxon>
        <taxon>Viridiplantae</taxon>
        <taxon>Streptophyta</taxon>
        <taxon>Embryophyta</taxon>
        <taxon>Tracheophyta</taxon>
        <taxon>Spermatophyta</taxon>
        <taxon>Magnoliopsida</taxon>
        <taxon>Liliopsida</taxon>
        <taxon>Poales</taxon>
        <taxon>Cyperaceae</taxon>
        <taxon>Cyperoideae</taxon>
        <taxon>Cariceae</taxon>
        <taxon>Carex</taxon>
        <taxon>Carex subgen. Euthyceras</taxon>
    </lineage>
</organism>
<feature type="region of interest" description="Disordered" evidence="1">
    <location>
        <begin position="1030"/>
        <end position="1072"/>
    </location>
</feature>
<protein>
    <recommendedName>
        <fullName evidence="5">Bacterial Ig-like domain-containing protein</fullName>
    </recommendedName>
</protein>
<evidence type="ECO:0000313" key="4">
    <source>
        <dbReference type="Proteomes" id="UP000623129"/>
    </source>
</evidence>
<keyword evidence="2" id="KW-0812">Transmembrane</keyword>
<dbReference type="PANTHER" id="PTHR34677:SF1">
    <property type="entry name" value="TRANSMEMBRANE PROTEIN"/>
    <property type="match status" value="1"/>
</dbReference>
<dbReference type="PANTHER" id="PTHR34677">
    <property type="match status" value="1"/>
</dbReference>
<dbReference type="Proteomes" id="UP000623129">
    <property type="component" value="Unassembled WGS sequence"/>
</dbReference>
<feature type="transmembrane region" description="Helical" evidence="2">
    <location>
        <begin position="959"/>
        <end position="980"/>
    </location>
</feature>
<keyword evidence="2" id="KW-0472">Membrane</keyword>
<accession>A0A833VHE6</accession>
<comment type="caution">
    <text evidence="3">The sequence shown here is derived from an EMBL/GenBank/DDBJ whole genome shotgun (WGS) entry which is preliminary data.</text>
</comment>
<evidence type="ECO:0000256" key="2">
    <source>
        <dbReference type="SAM" id="Phobius"/>
    </source>
</evidence>
<feature type="transmembrane region" description="Helical" evidence="2">
    <location>
        <begin position="861"/>
        <end position="879"/>
    </location>
</feature>
<dbReference type="AlphaFoldDB" id="A0A833VHE6"/>
<feature type="compositionally biased region" description="Low complexity" evidence="1">
    <location>
        <begin position="1055"/>
        <end position="1064"/>
    </location>
</feature>